<keyword evidence="1" id="KW-0131">Cell cycle</keyword>
<feature type="non-terminal residue" evidence="1">
    <location>
        <position position="89"/>
    </location>
</feature>
<dbReference type="EMBL" id="BKCJ010453065">
    <property type="protein sequence ID" value="GFA60140.1"/>
    <property type="molecule type" value="Genomic_DNA"/>
</dbReference>
<protein>
    <submittedName>
        <fullName evidence="1">Cell division control protein 48 homolog E</fullName>
    </submittedName>
</protein>
<accession>A0A699JXN5</accession>
<proteinExistence type="predicted"/>
<reference evidence="1" key="1">
    <citation type="journal article" date="2019" name="Sci. Rep.">
        <title>Draft genome of Tanacetum cinerariifolium, the natural source of mosquito coil.</title>
        <authorList>
            <person name="Yamashiro T."/>
            <person name="Shiraishi A."/>
            <person name="Satake H."/>
            <person name="Nakayama K."/>
        </authorList>
    </citation>
    <scope>NUCLEOTIDE SEQUENCE</scope>
</reference>
<keyword evidence="1" id="KW-0132">Cell division</keyword>
<comment type="caution">
    <text evidence="1">The sequence shown here is derived from an EMBL/GenBank/DDBJ whole genome shotgun (WGS) entry which is preliminary data.</text>
</comment>
<sequence>MRLLCQWIGTPCLKRALTTSNPSALHEIVVEVPNVKDIGGLENVKRVLHEQVQDFPEPFFLNNREGETFAEVKVQIHQKLHVPPNKFST</sequence>
<name>A0A699JXN5_TANCI</name>
<dbReference type="GO" id="GO:0051301">
    <property type="term" value="P:cell division"/>
    <property type="evidence" value="ECO:0007669"/>
    <property type="project" value="UniProtKB-KW"/>
</dbReference>
<gene>
    <name evidence="1" type="ORF">Tci_632112</name>
</gene>
<evidence type="ECO:0000313" key="1">
    <source>
        <dbReference type="EMBL" id="GFA60140.1"/>
    </source>
</evidence>
<organism evidence="1">
    <name type="scientific">Tanacetum cinerariifolium</name>
    <name type="common">Dalmatian daisy</name>
    <name type="synonym">Chrysanthemum cinerariifolium</name>
    <dbReference type="NCBI Taxonomy" id="118510"/>
    <lineage>
        <taxon>Eukaryota</taxon>
        <taxon>Viridiplantae</taxon>
        <taxon>Streptophyta</taxon>
        <taxon>Embryophyta</taxon>
        <taxon>Tracheophyta</taxon>
        <taxon>Spermatophyta</taxon>
        <taxon>Magnoliopsida</taxon>
        <taxon>eudicotyledons</taxon>
        <taxon>Gunneridae</taxon>
        <taxon>Pentapetalae</taxon>
        <taxon>asterids</taxon>
        <taxon>campanulids</taxon>
        <taxon>Asterales</taxon>
        <taxon>Asteraceae</taxon>
        <taxon>Asteroideae</taxon>
        <taxon>Anthemideae</taxon>
        <taxon>Anthemidinae</taxon>
        <taxon>Tanacetum</taxon>
    </lineage>
</organism>
<dbReference type="AlphaFoldDB" id="A0A699JXN5"/>